<keyword evidence="3" id="KW-1185">Reference proteome</keyword>
<evidence type="ECO:0000313" key="1">
    <source>
        <dbReference type="EMBL" id="AHY15111.1"/>
    </source>
</evidence>
<dbReference type="Proteomes" id="UP000269148">
    <property type="component" value="Unassembled WGS sequence"/>
</dbReference>
<gene>
    <name evidence="2" type="ORF">DIY07_01040</name>
    <name evidence="1" type="ORF">DQ08_01115</name>
</gene>
<organism evidence="2 4">
    <name type="scientific">Streptococcus iniae</name>
    <name type="common">Streptococcus shiloi</name>
    <dbReference type="NCBI Taxonomy" id="1346"/>
    <lineage>
        <taxon>Bacteria</taxon>
        <taxon>Bacillati</taxon>
        <taxon>Bacillota</taxon>
        <taxon>Bacilli</taxon>
        <taxon>Lactobacillales</taxon>
        <taxon>Streptococcaceae</taxon>
        <taxon>Streptococcus</taxon>
    </lineage>
</organism>
<dbReference type="Proteomes" id="UP000025245">
    <property type="component" value="Chromosome"/>
</dbReference>
<accession>A0A3L8GQY7</accession>
<dbReference type="KEGG" id="sio:DW64_01110"/>
<name>A0A3L8GQY7_STRIN</name>
<dbReference type="GO" id="GO:0006576">
    <property type="term" value="P:biogenic amine metabolic process"/>
    <property type="evidence" value="ECO:0007669"/>
    <property type="project" value="InterPro"/>
</dbReference>
<evidence type="ECO:0000313" key="3">
    <source>
        <dbReference type="Proteomes" id="UP000025245"/>
    </source>
</evidence>
<evidence type="ECO:0000313" key="4">
    <source>
        <dbReference type="Proteomes" id="UP000269148"/>
    </source>
</evidence>
<dbReference type="GO" id="GO:0005524">
    <property type="term" value="F:ATP binding"/>
    <property type="evidence" value="ECO:0007669"/>
    <property type="project" value="InterPro"/>
</dbReference>
<dbReference type="EMBL" id="CP007586">
    <property type="protein sequence ID" value="AHY15111.1"/>
    <property type="molecule type" value="Genomic_DNA"/>
</dbReference>
<dbReference type="InterPro" id="IPR012381">
    <property type="entry name" value="EutP_PduV"/>
</dbReference>
<evidence type="ECO:0000313" key="2">
    <source>
        <dbReference type="EMBL" id="RLU59067.1"/>
    </source>
</evidence>
<dbReference type="STRING" id="1346.BMF34_01290"/>
<dbReference type="PANTHER" id="PTHR40453">
    <property type="entry name" value="PROTEIN YOEF"/>
    <property type="match status" value="1"/>
</dbReference>
<proteinExistence type="predicted"/>
<dbReference type="KEGG" id="siq:DQ08_01115"/>
<reference evidence="1 3" key="1">
    <citation type="journal article" date="2014" name="Genome Announc.">
        <title>Complete Genome Sequence of a Virulent Strain, Streptococcus iniae ISET0901, Isolated from Diseased Tilapia.</title>
        <authorList>
            <person name="Pridgeon J.W."/>
            <person name="Zhang D."/>
            <person name="Zhang L."/>
        </authorList>
    </citation>
    <scope>NUCLEOTIDE SEQUENCE [LARGE SCALE GENOMIC DNA]</scope>
    <source>
        <strain evidence="1 3">ISET0901</strain>
    </source>
</reference>
<sequence length="148" mass="17352">MKKRILVIGPEDDEKRKLLAMIEKSHSLKQVNSIVYHDHTIDVPSSYLRSPWMTRHIIACQQNAYCVLMLLNENREFRVYSPNFARAFRVPSIGLILRSEANDLAQREDCHRELEEASLDEIYEIVIDAQEDCQRLVDKIKLLREGKQ</sequence>
<dbReference type="AlphaFoldDB" id="A0A3L8GQY7"/>
<reference evidence="2 4" key="2">
    <citation type="submission" date="2018-06" db="EMBL/GenBank/DDBJ databases">
        <title>Mutators as drivers of adaptation in pathogenic bacteria and a risk factor for host jumps and vaccine escape.</title>
        <authorList>
            <person name="Barnes A.C."/>
            <person name="Silayeva O."/>
        </authorList>
    </citation>
    <scope>NUCLEOTIDE SEQUENCE [LARGE SCALE GENOMIC DNA]</scope>
    <source>
        <strain evidence="2 4">QMA0445</strain>
    </source>
</reference>
<protein>
    <recommendedName>
        <fullName evidence="5">Ethanolamine utilization protein EutP</fullName>
    </recommendedName>
</protein>
<evidence type="ECO:0008006" key="5">
    <source>
        <dbReference type="Google" id="ProtNLM"/>
    </source>
</evidence>
<dbReference type="KEGG" id="siz:SI82_01365"/>
<dbReference type="OrthoDB" id="6179at2"/>
<dbReference type="SMR" id="A0A3L8GQY7"/>
<dbReference type="GeneID" id="35765114"/>
<dbReference type="PANTHER" id="PTHR40453:SF1">
    <property type="entry name" value="PROTEIN YOEF"/>
    <property type="match status" value="1"/>
</dbReference>
<dbReference type="Pfam" id="PF10662">
    <property type="entry name" value="PduV-EutP"/>
    <property type="match status" value="1"/>
</dbReference>
<dbReference type="EMBL" id="QLQD01000013">
    <property type="protein sequence ID" value="RLU59067.1"/>
    <property type="molecule type" value="Genomic_DNA"/>
</dbReference>
<dbReference type="RefSeq" id="WP_003098998.1">
    <property type="nucleotide sequence ID" value="NZ_CP010783.1"/>
</dbReference>